<accession>A0A1H5YXT8</accession>
<name>A0A1H5YXT8_9HYPH</name>
<dbReference type="Proteomes" id="UP000236743">
    <property type="component" value="Unassembled WGS sequence"/>
</dbReference>
<dbReference type="InterPro" id="IPR013830">
    <property type="entry name" value="SGNH_hydro"/>
</dbReference>
<evidence type="ECO:0000313" key="3">
    <source>
        <dbReference type="EMBL" id="SEG28630.1"/>
    </source>
</evidence>
<evidence type="ECO:0000313" key="4">
    <source>
        <dbReference type="Proteomes" id="UP000236743"/>
    </source>
</evidence>
<sequence>MTKKPKAKRKDTSAPLGAKKDKAKAAKILSFVVEGDSWEHLPDFGLKALPIVGGPNYDLSRALAARGHTIHNIAYWGDTIAAIAGARDYLNALKHTKAKLLLLGGGGNDLLGGSKLKTYLRLYSPERQPKDYLLDSFYQELRNVILHYEAILESIAADSALKNVKIVVHGYDYARPMKLGWLGEPMAFVGIDEYKAELQIDIVKVLMDAFNEELKAFAGRHKAVTYIDFRGVVGDRWHDELHPSKAAFVELAAILEQKVIEAS</sequence>
<evidence type="ECO:0000259" key="2">
    <source>
        <dbReference type="Pfam" id="PF13472"/>
    </source>
</evidence>
<proteinExistence type="predicted"/>
<keyword evidence="3" id="KW-0378">Hydrolase</keyword>
<dbReference type="AlphaFoldDB" id="A0A1H5YXT8"/>
<dbReference type="Pfam" id="PF13472">
    <property type="entry name" value="Lipase_GDSL_2"/>
    <property type="match status" value="1"/>
</dbReference>
<feature type="domain" description="SGNH hydrolase-type esterase" evidence="2">
    <location>
        <begin position="59"/>
        <end position="246"/>
    </location>
</feature>
<protein>
    <submittedName>
        <fullName evidence="3">GDSL-like Lipase/Acylhydrolase family</fullName>
    </submittedName>
</protein>
<gene>
    <name evidence="3" type="ORF">SAMN04488115_104138</name>
</gene>
<evidence type="ECO:0000256" key="1">
    <source>
        <dbReference type="SAM" id="MobiDB-lite"/>
    </source>
</evidence>
<dbReference type="EMBL" id="FNUY01000004">
    <property type="protein sequence ID" value="SEG28630.1"/>
    <property type="molecule type" value="Genomic_DNA"/>
</dbReference>
<dbReference type="RefSeq" id="WP_146071325.1">
    <property type="nucleotide sequence ID" value="NZ_FNUY01000004.1"/>
</dbReference>
<organism evidence="3 4">
    <name type="scientific">Bosea lathyri</name>
    <dbReference type="NCBI Taxonomy" id="1036778"/>
    <lineage>
        <taxon>Bacteria</taxon>
        <taxon>Pseudomonadati</taxon>
        <taxon>Pseudomonadota</taxon>
        <taxon>Alphaproteobacteria</taxon>
        <taxon>Hyphomicrobiales</taxon>
        <taxon>Boseaceae</taxon>
        <taxon>Bosea</taxon>
    </lineage>
</organism>
<dbReference type="InterPro" id="IPR036514">
    <property type="entry name" value="SGNH_hydro_sf"/>
</dbReference>
<reference evidence="3 4" key="1">
    <citation type="submission" date="2016-10" db="EMBL/GenBank/DDBJ databases">
        <authorList>
            <person name="de Groot N.N."/>
        </authorList>
    </citation>
    <scope>NUCLEOTIDE SEQUENCE [LARGE SCALE GENOMIC DNA]</scope>
    <source>
        <strain evidence="3 4">DSM 26656</strain>
    </source>
</reference>
<dbReference type="GO" id="GO:0016788">
    <property type="term" value="F:hydrolase activity, acting on ester bonds"/>
    <property type="evidence" value="ECO:0007669"/>
    <property type="project" value="UniProtKB-ARBA"/>
</dbReference>
<keyword evidence="4" id="KW-1185">Reference proteome</keyword>
<feature type="region of interest" description="Disordered" evidence="1">
    <location>
        <begin position="1"/>
        <end position="20"/>
    </location>
</feature>
<dbReference type="SUPFAM" id="SSF52266">
    <property type="entry name" value="SGNH hydrolase"/>
    <property type="match status" value="1"/>
</dbReference>
<dbReference type="Gene3D" id="3.40.50.1110">
    <property type="entry name" value="SGNH hydrolase"/>
    <property type="match status" value="1"/>
</dbReference>
<dbReference type="OrthoDB" id="500593at2"/>